<sequence>MGRLDEKITRAAHIKRHTAGTSNEISFSVLDAAKQALDGEADEDGKRPARFGRITLFTLPGRRKKPIATPTKARGLHLSTGDFVSVDEDAPSSFGVLGADAPATLVPGDQPTPPGRAPMALASEPARGNSRSPEEEIARRKARRRLSRTIAIAIVSIVSVLLVVAGGFYLYNEYRSHQANVSQLDDALDLMASTDETLHVLDVVVEKPFESDTAQKRADLDDQLDEATAALDEADELARAASVALRAPRDKEAANQVVAAIAARRALLESGSQLAALSNSALQALGSVNEAWSNLLAADDLARQAAALVTETTAENVQASKDQTNKALDALDAARASLSNATDAFPSIDAAAIEAYLNKRAEALASAIASDDAFLAKNKQEAAAQNDAYNAADAEAAALAEKLPDDPSSLVLAAYDGESAALQQAYSTARSQAGTADAFIHDYLGAEIK</sequence>
<keyword evidence="2" id="KW-0472">Membrane</keyword>
<keyword evidence="4" id="KW-1185">Reference proteome</keyword>
<dbReference type="OrthoDB" id="3173164at2"/>
<keyword evidence="2" id="KW-0812">Transmembrane</keyword>
<organism evidence="3 4">
    <name type="scientific">Enteroscipio rubneri</name>
    <dbReference type="NCBI Taxonomy" id="2070686"/>
    <lineage>
        <taxon>Bacteria</taxon>
        <taxon>Bacillati</taxon>
        <taxon>Actinomycetota</taxon>
        <taxon>Coriobacteriia</taxon>
        <taxon>Eggerthellales</taxon>
        <taxon>Eggerthellaceae</taxon>
        <taxon>Enteroscipio</taxon>
    </lineage>
</organism>
<protein>
    <submittedName>
        <fullName evidence="3">Uncharacterized protein</fullName>
    </submittedName>
</protein>
<dbReference type="EMBL" id="PPEK01000011">
    <property type="protein sequence ID" value="PNV67222.1"/>
    <property type="molecule type" value="Genomic_DNA"/>
</dbReference>
<evidence type="ECO:0000313" key="4">
    <source>
        <dbReference type="Proteomes" id="UP000236197"/>
    </source>
</evidence>
<accession>A0A2K2UAF7</accession>
<proteinExistence type="predicted"/>
<dbReference type="Proteomes" id="UP000236197">
    <property type="component" value="Unassembled WGS sequence"/>
</dbReference>
<keyword evidence="2" id="KW-1133">Transmembrane helix</keyword>
<evidence type="ECO:0000256" key="1">
    <source>
        <dbReference type="SAM" id="MobiDB-lite"/>
    </source>
</evidence>
<gene>
    <name evidence="3" type="ORF">C2L71_09075</name>
</gene>
<evidence type="ECO:0000313" key="3">
    <source>
        <dbReference type="EMBL" id="PNV67222.1"/>
    </source>
</evidence>
<dbReference type="RefSeq" id="WP_103265450.1">
    <property type="nucleotide sequence ID" value="NZ_CABMLE010000011.1"/>
</dbReference>
<comment type="caution">
    <text evidence="3">The sequence shown here is derived from an EMBL/GenBank/DDBJ whole genome shotgun (WGS) entry which is preliminary data.</text>
</comment>
<reference evidence="4" key="1">
    <citation type="submission" date="2018-01" db="EMBL/GenBank/DDBJ databases">
        <title>Rubneribacter badeniensis gen. nov., sp. nov., and Colonibacter rubneri, gen. nov., sp. nov., WGS of new members of the Eggerthellaceae.</title>
        <authorList>
            <person name="Danylec N."/>
            <person name="Stoll D.A."/>
            <person name="Doetsch A."/>
            <person name="Kulling S.E."/>
            <person name="Huch M."/>
        </authorList>
    </citation>
    <scope>NUCLEOTIDE SEQUENCE [LARGE SCALE GENOMIC DNA]</scope>
    <source>
        <strain evidence="4">ResAG-96</strain>
    </source>
</reference>
<name>A0A2K2UAF7_9ACTN</name>
<feature type="transmembrane region" description="Helical" evidence="2">
    <location>
        <begin position="149"/>
        <end position="171"/>
    </location>
</feature>
<feature type="region of interest" description="Disordered" evidence="1">
    <location>
        <begin position="105"/>
        <end position="140"/>
    </location>
</feature>
<dbReference type="AlphaFoldDB" id="A0A2K2UAF7"/>
<evidence type="ECO:0000256" key="2">
    <source>
        <dbReference type="SAM" id="Phobius"/>
    </source>
</evidence>